<keyword evidence="5" id="KW-0349">Heme</keyword>
<evidence type="ECO:0000256" key="12">
    <source>
        <dbReference type="ARBA" id="ARBA00023136"/>
    </source>
</evidence>
<keyword evidence="11" id="KW-0503">Monooxygenase</keyword>
<reference evidence="14" key="1">
    <citation type="journal article" date="2022" name="Insects">
        <title>Comparative Transcriptome Analysis to Reveal Differentially Expressed cytochrome P450 in Response to Imidacloprid in the Aphid Lion, Chrysoperla zastrowi sillemi (Esben-Petersen).</title>
        <authorList>
            <person name="Pathak J."/>
            <person name="Ramasamy G.G."/>
            <person name="Agrawal A."/>
            <person name="Srivastava S."/>
            <person name="Basavaarya B.R."/>
            <person name="Muthugounder M."/>
            <person name="Muniyappa V.K."/>
            <person name="Maria P."/>
            <person name="Rai A."/>
            <person name="Venkatesan T."/>
        </authorList>
    </citation>
    <scope>NUCLEOTIDE SEQUENCE</scope>
</reference>
<sequence>MILELIGVLIVIYLLHLYFMKGYDYWEKRGIPSYRRFHPYIEFLNMLFQRTTMYDDIIGVYNGLPDKKVHGINILKIPQVFVKDPDILRNICVKDFDHFNNHVDIFLQADPLFGKSLFVLKDKKWRDMRNILTPVFTGSKLRGLCELISECGTQTMDHYSEMCRQKQNNVLKIDFLDACTRFTNDVIASVAFGIKVNSLTHPNNEFFHAGHEISKFATWRMFLIFKFPSLCKIFKIRFAPNYVYDFFTNITESTLRARKEQNIMRYDIIYLLTEAQKEQIKNDPSSKNILTTEDITSQVVIFFLAGYANVAIIMAFAAYELALQPDLQKRLQKEIDTVLKENNGKLDYDVIKSMKFLDMIVTGNKIITKPFP</sequence>
<dbReference type="GO" id="GO:0016705">
    <property type="term" value="F:oxidoreductase activity, acting on paired donors, with incorporation or reduction of molecular oxygen"/>
    <property type="evidence" value="ECO:0007669"/>
    <property type="project" value="InterPro"/>
</dbReference>
<dbReference type="PANTHER" id="PTHR24292">
    <property type="entry name" value="CYTOCHROME P450"/>
    <property type="match status" value="1"/>
</dbReference>
<dbReference type="PANTHER" id="PTHR24292:SF54">
    <property type="entry name" value="CYP9F3-RELATED"/>
    <property type="match status" value="1"/>
</dbReference>
<dbReference type="GO" id="GO:0005789">
    <property type="term" value="C:endoplasmic reticulum membrane"/>
    <property type="evidence" value="ECO:0007669"/>
    <property type="project" value="UniProtKB-SubCell"/>
</dbReference>
<evidence type="ECO:0000256" key="7">
    <source>
        <dbReference type="ARBA" id="ARBA00022824"/>
    </source>
</evidence>
<keyword evidence="10" id="KW-0408">Iron</keyword>
<proteinExistence type="evidence at transcript level"/>
<evidence type="ECO:0000256" key="3">
    <source>
        <dbReference type="ARBA" id="ARBA00004406"/>
    </source>
</evidence>
<comment type="similarity">
    <text evidence="4">Belongs to the cytochrome P450 family.</text>
</comment>
<evidence type="ECO:0000256" key="5">
    <source>
        <dbReference type="ARBA" id="ARBA00022617"/>
    </source>
</evidence>
<dbReference type="EMBL" id="ON646408">
    <property type="protein sequence ID" value="UZE89924.1"/>
    <property type="molecule type" value="mRNA"/>
</dbReference>
<evidence type="ECO:0000256" key="10">
    <source>
        <dbReference type="ARBA" id="ARBA00023004"/>
    </source>
</evidence>
<comment type="subcellular location">
    <subcellularLocation>
        <location evidence="3">Endoplasmic reticulum membrane</location>
        <topology evidence="3">Peripheral membrane protein</topology>
    </subcellularLocation>
    <subcellularLocation>
        <location evidence="2">Microsome membrane</location>
        <topology evidence="2">Peripheral membrane protein</topology>
    </subcellularLocation>
</comment>
<evidence type="ECO:0000256" key="13">
    <source>
        <dbReference type="SAM" id="Phobius"/>
    </source>
</evidence>
<feature type="transmembrane region" description="Helical" evidence="13">
    <location>
        <begin position="6"/>
        <end position="26"/>
    </location>
</feature>
<dbReference type="Pfam" id="PF00067">
    <property type="entry name" value="p450"/>
    <property type="match status" value="1"/>
</dbReference>
<keyword evidence="13" id="KW-1133">Transmembrane helix</keyword>
<reference evidence="14" key="2">
    <citation type="submission" date="2022-05" db="EMBL/GenBank/DDBJ databases">
        <authorList>
            <person name="Pathak J."/>
            <person name="Thiruvengadam V."/>
            <person name="Gracy G.R."/>
        </authorList>
    </citation>
    <scope>NUCLEOTIDE SEQUENCE</scope>
</reference>
<evidence type="ECO:0000256" key="9">
    <source>
        <dbReference type="ARBA" id="ARBA00023002"/>
    </source>
</evidence>
<evidence type="ECO:0000256" key="8">
    <source>
        <dbReference type="ARBA" id="ARBA00022848"/>
    </source>
</evidence>
<keyword evidence="9" id="KW-0560">Oxidoreductase</keyword>
<organism evidence="14">
    <name type="scientific">Chrysoperla zastrowi sillemi</name>
    <dbReference type="NCBI Taxonomy" id="482137"/>
    <lineage>
        <taxon>Eukaryota</taxon>
        <taxon>Metazoa</taxon>
        <taxon>Ecdysozoa</taxon>
        <taxon>Arthropoda</taxon>
        <taxon>Hexapoda</taxon>
        <taxon>Insecta</taxon>
        <taxon>Pterygota</taxon>
        <taxon>Neoptera</taxon>
        <taxon>Endopterygota</taxon>
        <taxon>Neuroptera</taxon>
        <taxon>Hemerobiiformia</taxon>
        <taxon>Chrysopidae</taxon>
        <taxon>Chrysopinae</taxon>
        <taxon>Chrysoperla</taxon>
    </lineage>
</organism>
<evidence type="ECO:0000256" key="2">
    <source>
        <dbReference type="ARBA" id="ARBA00004174"/>
    </source>
</evidence>
<protein>
    <submittedName>
        <fullName evidence="14">Cytochrome P450 CYP9GM1</fullName>
    </submittedName>
</protein>
<dbReference type="AlphaFoldDB" id="A0A9E8C0N9"/>
<accession>A0A9E8C0N9</accession>
<keyword evidence="12 13" id="KW-0472">Membrane</keyword>
<evidence type="ECO:0000313" key="14">
    <source>
        <dbReference type="EMBL" id="UZE89924.1"/>
    </source>
</evidence>
<evidence type="ECO:0000256" key="4">
    <source>
        <dbReference type="ARBA" id="ARBA00010617"/>
    </source>
</evidence>
<dbReference type="InterPro" id="IPR001128">
    <property type="entry name" value="Cyt_P450"/>
</dbReference>
<evidence type="ECO:0000256" key="11">
    <source>
        <dbReference type="ARBA" id="ARBA00023033"/>
    </source>
</evidence>
<dbReference type="SUPFAM" id="SSF48264">
    <property type="entry name" value="Cytochrome P450"/>
    <property type="match status" value="1"/>
</dbReference>
<keyword evidence="7" id="KW-0256">Endoplasmic reticulum</keyword>
<comment type="cofactor">
    <cofactor evidence="1">
        <name>heme</name>
        <dbReference type="ChEBI" id="CHEBI:30413"/>
    </cofactor>
</comment>
<keyword evidence="13" id="KW-0812">Transmembrane</keyword>
<dbReference type="GO" id="GO:0004497">
    <property type="term" value="F:monooxygenase activity"/>
    <property type="evidence" value="ECO:0007669"/>
    <property type="project" value="UniProtKB-KW"/>
</dbReference>
<dbReference type="InterPro" id="IPR036396">
    <property type="entry name" value="Cyt_P450_sf"/>
</dbReference>
<evidence type="ECO:0000256" key="1">
    <source>
        <dbReference type="ARBA" id="ARBA00001971"/>
    </source>
</evidence>
<dbReference type="InterPro" id="IPR050476">
    <property type="entry name" value="Insect_CytP450_Detox"/>
</dbReference>
<keyword evidence="6" id="KW-0479">Metal-binding</keyword>
<dbReference type="GO" id="GO:0020037">
    <property type="term" value="F:heme binding"/>
    <property type="evidence" value="ECO:0007669"/>
    <property type="project" value="InterPro"/>
</dbReference>
<dbReference type="Gene3D" id="1.10.630.10">
    <property type="entry name" value="Cytochrome P450"/>
    <property type="match status" value="1"/>
</dbReference>
<dbReference type="InterPro" id="IPR002402">
    <property type="entry name" value="Cyt_P450_E_grp-II"/>
</dbReference>
<name>A0A9E8C0N9_9NEOP</name>
<keyword evidence="8" id="KW-0492">Microsome</keyword>
<dbReference type="GO" id="GO:0005506">
    <property type="term" value="F:iron ion binding"/>
    <property type="evidence" value="ECO:0007669"/>
    <property type="project" value="InterPro"/>
</dbReference>
<dbReference type="PRINTS" id="PR00464">
    <property type="entry name" value="EP450II"/>
</dbReference>
<evidence type="ECO:0000256" key="6">
    <source>
        <dbReference type="ARBA" id="ARBA00022723"/>
    </source>
</evidence>
<feature type="transmembrane region" description="Helical" evidence="13">
    <location>
        <begin position="299"/>
        <end position="319"/>
    </location>
</feature>